<dbReference type="InterPro" id="IPR043128">
    <property type="entry name" value="Rev_trsase/Diguanyl_cyclase"/>
</dbReference>
<dbReference type="Pfam" id="PF00078">
    <property type="entry name" value="RVT_1"/>
    <property type="match status" value="1"/>
</dbReference>
<sequence length="1934" mass="222949">MAQIQPPETFDFSTPNEWPKWRKRFERYLVVSGMKKKEEADKIDLFMYLMGDRADDIFRTFKFEKEEEATKIDSVLKAFDSHFCVRKNIIYERAKFNSRIQEDREPVDEFITSLYKLADCCEFEGLHEQLIRDRIVVGVRDKALSERMQLDSELTLEKVKMVRQQEAVRQQQVDLQRPSTSQKVSQVKFNSKKHSPKQQQQPSRKKEKSAKTRSRCPKCRGFTHREGQACRAEGQKCNLCSKTGHFANCCPDKQAKTAEVKAVSELDEEIGFLLEVSATEDSSNLDDDEGECRRRWTAEIQVNGKQLMFKLDSQADVTCVPLCLFKKIMGQQRLVESDINIRAAEFSELQTVGMFVSTLRNGNYEIKEKIYVIRRLSEPLLSRRACELLNLARRIEVVATRINPIKEFPEVFEGLGQIGNPYEIKLKPGAKPYAVHTPRRVPIPLMEKLITRLDIPGKELLDADALSRQPLLTTEGGEDERPTSAHINAVLSSITDKDEMLTKIFEAQQEDTTLKAVVNYLEQGWPDKKKICRLVIPASMKLEILEKLHAGHFGITKTRLHARETVWWPGISEEIAETVRKCSVCIQEAVSKHEPLIPTNFPTRPWQKIGMDLFKFENKWYLVVIDYYSRFPEVVQLDRLTANVVVRSCKSIFSRHGIPETVVSDNGTQFGAAREFANFARQYGFTHVTSSPRFPQSNGMAEAGVKIAKLILKKNQDPSLGLLEYRSTPLENGYSPAELLMGRKLRTTLPIAPENLNPKLVDSQTLKRKEGRRRKDMKSRYDRRCGATDMEELSEGDTVWITDMRTWGIVKKKASTPRLYMVDTPVGTLRRNRFHLRKGVTVQYPADPSTPTFSGEELVENEKTPVVDHPSNDSEDGQIRTRKVACRWPHPRTSADPLLKTYDRMIPDYDKKSIELKQINSTVSRMEGIKPPAEFVPYSNEKKWETWRESFEIFAIAVNLESMPLVRQRAILKHIAGEKTVMIYKTFHISENDTYPSLKEMLDMLMNHFKPFKNTIQRRNAFFTCIQKERQGIMEFVTELKHLAQECEFENLTESLIRDRLIIGILDREVKRKLLEDPQLTLPRAISIAMISESTCSQVASLNEQKMIEKIEKRNWVKDRIRMENAEAGPSGINPRRERIIEPLVCRTKRIRNLLAESEAEESCDEINLNEVGSDKWSAVIIINGKKTTVHLDTGAQINVLPHKVINQWPSRPEIRPTSLKAFAYGNTELPIVGKCNVLCQYGEKKGMFEFIVADVEAQTLITGDTCEKLEILRRINHINTDEMKLCSETQKILEQYHKVFQGVGLINSECKIYTKPEYSPVQVSPRRIPTSLGAEVQSELEKMVKQGIITKIYHETEWSHSMTPAPAELLHEIPKSKYYTVLDMKSAYWHIPVAKECRDLLVMTTPFGKFRYNRLPFGLKISAQIFVEKMTNIFRDSFQNITYVDDLLIYADTIQEHNKKLKGILEKAKEKNIKFDLTKAQICLTKVRFLGHLISQNGIDPEPNKIDKLITFKRPEDKKSLQRIMGLYNYLGKFIPNLAASTSNIRGILRKNVVWHWGPKQDGEFDHIKECVRNAPSLAHFDKSKMLILQCDASKDAMGAALLQEDRPLAFASVSFSDSQKQYSQIEKELLSVYYGCKKFEYLLSGHTFVVQTDHQPLLPLVKKPLSDISPRLQRLGLARESLFWPRMSIDIAEKVKNCEICQKYQKSKIRQPLKPFPVPDYPWQTVSLDIFYIQKKPHLLVVDRYSGYPEVFALDPPTAINVKNKLRETFARFGIPETMMSDNGPPFRSEIMTDFCIKWGIKQLFSSPHLHRSNGLAERNIQTIKNQLIKCRDEGSDPYLAILAYRNTPKNDLPSPAQLCLSRSLRCQIPRITPLYRPYQTNWRSIENAKRKRQSSMKEHYDRNSKSYPKVNVGEDAWCQMHPRETWTPVKI</sequence>
<proteinExistence type="predicted"/>
<dbReference type="InterPro" id="IPR041577">
    <property type="entry name" value="RT_RNaseH_2"/>
</dbReference>
<evidence type="ECO:0000259" key="4">
    <source>
        <dbReference type="PROSITE" id="PS50994"/>
    </source>
</evidence>
<feature type="region of interest" description="Disordered" evidence="2">
    <location>
        <begin position="169"/>
        <end position="212"/>
    </location>
</feature>
<dbReference type="Pfam" id="PF17921">
    <property type="entry name" value="Integrase_H2C2"/>
    <property type="match status" value="2"/>
</dbReference>
<dbReference type="SUPFAM" id="SSF53098">
    <property type="entry name" value="Ribonuclease H-like"/>
    <property type="match status" value="2"/>
</dbReference>
<dbReference type="CDD" id="cd01647">
    <property type="entry name" value="RT_LTR"/>
    <property type="match status" value="1"/>
</dbReference>
<dbReference type="SUPFAM" id="SSF56672">
    <property type="entry name" value="DNA/RNA polymerases"/>
    <property type="match status" value="1"/>
</dbReference>
<name>A0ABY6KVD4_9ARAC</name>
<accession>A0ABY6KVD4</accession>
<dbReference type="InterPro" id="IPR050951">
    <property type="entry name" value="Retrovirus_Pol_polyprotein"/>
</dbReference>
<dbReference type="Proteomes" id="UP001235939">
    <property type="component" value="Chromosome 09"/>
</dbReference>
<feature type="compositionally biased region" description="Polar residues" evidence="2">
    <location>
        <begin position="177"/>
        <end position="189"/>
    </location>
</feature>
<feature type="compositionally biased region" description="Basic residues" evidence="2">
    <location>
        <begin position="203"/>
        <end position="212"/>
    </location>
</feature>
<evidence type="ECO:0000313" key="5">
    <source>
        <dbReference type="EMBL" id="UYV72232.1"/>
    </source>
</evidence>
<dbReference type="EMBL" id="CP092871">
    <property type="protein sequence ID" value="UYV72232.1"/>
    <property type="molecule type" value="Genomic_DNA"/>
</dbReference>
<organism evidence="5 6">
    <name type="scientific">Cordylochernes scorpioides</name>
    <dbReference type="NCBI Taxonomy" id="51811"/>
    <lineage>
        <taxon>Eukaryota</taxon>
        <taxon>Metazoa</taxon>
        <taxon>Ecdysozoa</taxon>
        <taxon>Arthropoda</taxon>
        <taxon>Chelicerata</taxon>
        <taxon>Arachnida</taxon>
        <taxon>Pseudoscorpiones</taxon>
        <taxon>Cheliferoidea</taxon>
        <taxon>Chernetidae</taxon>
        <taxon>Cordylochernes</taxon>
    </lineage>
</organism>
<dbReference type="InterPro" id="IPR041588">
    <property type="entry name" value="Integrase_H2C2"/>
</dbReference>
<feature type="region of interest" description="Disordered" evidence="2">
    <location>
        <begin position="1890"/>
        <end position="1910"/>
    </location>
</feature>
<reference evidence="5 6" key="1">
    <citation type="submission" date="2022-01" db="EMBL/GenBank/DDBJ databases">
        <title>A chromosomal length assembly of Cordylochernes scorpioides.</title>
        <authorList>
            <person name="Zeh D."/>
            <person name="Zeh J."/>
        </authorList>
    </citation>
    <scope>NUCLEOTIDE SEQUENCE [LARGE SCALE GENOMIC DNA]</scope>
    <source>
        <strain evidence="5">IN4F17</strain>
        <tissue evidence="5">Whole Body</tissue>
    </source>
</reference>
<dbReference type="PANTHER" id="PTHR37984">
    <property type="entry name" value="PROTEIN CBG26694"/>
    <property type="match status" value="1"/>
</dbReference>
<dbReference type="Gene3D" id="3.30.70.270">
    <property type="match status" value="2"/>
</dbReference>
<dbReference type="PROSITE" id="PS50878">
    <property type="entry name" value="RT_POL"/>
    <property type="match status" value="1"/>
</dbReference>
<dbReference type="InterPro" id="IPR012337">
    <property type="entry name" value="RNaseH-like_sf"/>
</dbReference>
<feature type="compositionally biased region" description="Basic and acidic residues" evidence="2">
    <location>
        <begin position="1898"/>
        <end position="1907"/>
    </location>
</feature>
<dbReference type="Gene3D" id="1.10.340.70">
    <property type="match status" value="1"/>
</dbReference>
<feature type="domain" description="Integrase catalytic" evidence="4">
    <location>
        <begin position="601"/>
        <end position="766"/>
    </location>
</feature>
<dbReference type="InterPro" id="IPR000477">
    <property type="entry name" value="RT_dom"/>
</dbReference>
<evidence type="ECO:0000313" key="6">
    <source>
        <dbReference type="Proteomes" id="UP001235939"/>
    </source>
</evidence>
<dbReference type="Gene3D" id="3.10.10.10">
    <property type="entry name" value="HIV Type 1 Reverse Transcriptase, subunit A, domain 1"/>
    <property type="match status" value="1"/>
</dbReference>
<dbReference type="Pfam" id="PF00665">
    <property type="entry name" value="rve"/>
    <property type="match status" value="2"/>
</dbReference>
<dbReference type="SUPFAM" id="SSF50630">
    <property type="entry name" value="Acid proteases"/>
    <property type="match status" value="1"/>
</dbReference>
<feature type="domain" description="Reverse transcriptase" evidence="3">
    <location>
        <begin position="1295"/>
        <end position="1495"/>
    </location>
</feature>
<dbReference type="Gene3D" id="3.30.420.10">
    <property type="entry name" value="Ribonuclease H-like superfamily/Ribonuclease H"/>
    <property type="match status" value="2"/>
</dbReference>
<evidence type="ECO:0000256" key="2">
    <source>
        <dbReference type="SAM" id="MobiDB-lite"/>
    </source>
</evidence>
<feature type="domain" description="Integrase catalytic" evidence="4">
    <location>
        <begin position="1720"/>
        <end position="1884"/>
    </location>
</feature>
<dbReference type="InterPro" id="IPR001584">
    <property type="entry name" value="Integrase_cat-core"/>
</dbReference>
<dbReference type="PANTHER" id="PTHR37984:SF9">
    <property type="entry name" value="INTEGRASE CATALYTIC DOMAIN-CONTAINING PROTEIN"/>
    <property type="match status" value="1"/>
</dbReference>
<dbReference type="InterPro" id="IPR021109">
    <property type="entry name" value="Peptidase_aspartic_dom_sf"/>
</dbReference>
<dbReference type="Gene3D" id="2.40.70.10">
    <property type="entry name" value="Acid Proteases"/>
    <property type="match status" value="1"/>
</dbReference>
<dbReference type="InterPro" id="IPR036397">
    <property type="entry name" value="RNaseH_sf"/>
</dbReference>
<protein>
    <recommendedName>
        <fullName evidence="1">RNA-directed DNA polymerase</fullName>
        <ecNumber evidence="1">2.7.7.49</ecNumber>
    </recommendedName>
</protein>
<keyword evidence="6" id="KW-1185">Reference proteome</keyword>
<evidence type="ECO:0000256" key="1">
    <source>
        <dbReference type="ARBA" id="ARBA00012493"/>
    </source>
</evidence>
<dbReference type="CDD" id="cd09274">
    <property type="entry name" value="RNase_HI_RT_Ty3"/>
    <property type="match status" value="1"/>
</dbReference>
<gene>
    <name evidence="5" type="ORF">LAZ67_9002261</name>
</gene>
<dbReference type="InterPro" id="IPR043502">
    <property type="entry name" value="DNA/RNA_pol_sf"/>
</dbReference>
<dbReference type="EC" id="2.7.7.49" evidence="1"/>
<dbReference type="Pfam" id="PF17919">
    <property type="entry name" value="RT_RNaseH_2"/>
    <property type="match status" value="1"/>
</dbReference>
<evidence type="ECO:0000259" key="3">
    <source>
        <dbReference type="PROSITE" id="PS50878"/>
    </source>
</evidence>
<dbReference type="PROSITE" id="PS50994">
    <property type="entry name" value="INTEGRASE"/>
    <property type="match status" value="2"/>
</dbReference>